<reference evidence="3" key="1">
    <citation type="submission" date="2021-02" db="EMBL/GenBank/DDBJ databases">
        <title>Natronoglycomyces albus gen. nov., sp. nov, a haloalkaliphilic actinobacterium from a soda solonchak soil.</title>
        <authorList>
            <person name="Sorokin D.Y."/>
            <person name="Khijniak T.V."/>
            <person name="Zakharycheva A.P."/>
            <person name="Boueva O.V."/>
            <person name="Ariskina E.V."/>
            <person name="Hahnke R.L."/>
            <person name="Bunk B."/>
            <person name="Sproer C."/>
            <person name="Schumann P."/>
            <person name="Evtushenko L.I."/>
            <person name="Kublanov I.V."/>
        </authorList>
    </citation>
    <scope>NUCLEOTIDE SEQUENCE</scope>
    <source>
        <strain evidence="3">DSM 106290</strain>
    </source>
</reference>
<organism evidence="3 4">
    <name type="scientific">Natronoglycomyces albus</name>
    <dbReference type="NCBI Taxonomy" id="2811108"/>
    <lineage>
        <taxon>Bacteria</taxon>
        <taxon>Bacillati</taxon>
        <taxon>Actinomycetota</taxon>
        <taxon>Actinomycetes</taxon>
        <taxon>Glycomycetales</taxon>
        <taxon>Glycomycetaceae</taxon>
        <taxon>Natronoglycomyces</taxon>
    </lineage>
</organism>
<dbReference type="InterPro" id="IPR024465">
    <property type="entry name" value="DUF2399"/>
</dbReference>
<keyword evidence="4" id="KW-1185">Reference proteome</keyword>
<dbReference type="AlphaFoldDB" id="A0A895XNM5"/>
<evidence type="ECO:0000259" key="2">
    <source>
        <dbReference type="Pfam" id="PF11796"/>
    </source>
</evidence>
<evidence type="ECO:0000313" key="4">
    <source>
        <dbReference type="Proteomes" id="UP000662939"/>
    </source>
</evidence>
<dbReference type="Pfam" id="PF11796">
    <property type="entry name" value="DUF3323"/>
    <property type="match status" value="1"/>
</dbReference>
<accession>A0A895XNM5</accession>
<dbReference type="EMBL" id="CP070496">
    <property type="protein sequence ID" value="QSB05143.1"/>
    <property type="molecule type" value="Genomic_DNA"/>
</dbReference>
<evidence type="ECO:0000313" key="3">
    <source>
        <dbReference type="EMBL" id="QSB05143.1"/>
    </source>
</evidence>
<evidence type="ECO:0000259" key="1">
    <source>
        <dbReference type="Pfam" id="PF09664"/>
    </source>
</evidence>
<gene>
    <name evidence="3" type="ORF">JQS30_15515</name>
</gene>
<dbReference type="KEGG" id="nav:JQS30_15515"/>
<dbReference type="Pfam" id="PF09664">
    <property type="entry name" value="DUF2399"/>
    <property type="match status" value="1"/>
</dbReference>
<protein>
    <submittedName>
        <fullName evidence="3">TIGR02679 family protein</fullName>
    </submittedName>
</protein>
<dbReference type="Proteomes" id="UP000662939">
    <property type="component" value="Chromosome"/>
</dbReference>
<dbReference type="InterPro" id="IPR024466">
    <property type="entry name" value="CHP02679_N"/>
</dbReference>
<proteinExistence type="predicted"/>
<feature type="domain" description="DUF2399" evidence="1">
    <location>
        <begin position="258"/>
        <end position="406"/>
    </location>
</feature>
<dbReference type="InterPro" id="IPR013495">
    <property type="entry name" value="CHP02679"/>
</dbReference>
<feature type="domain" description="Conserved hypothetical protein CHP02679 N terminus" evidence="2">
    <location>
        <begin position="35"/>
        <end position="236"/>
    </location>
</feature>
<name>A0A895XNM5_9ACTN</name>
<sequence>MSVDVDRLRRTLGADELAWLVDRLVRRLELGHELSGTVTQNVATTQERRAAAKLLGRPDRGGQGVSVRLEALEARLRGSGIAPDLRSAIETLRGPVVSRLETQSEENQERERLGEVRNASKHRGENWYEAWSSAIESDGTVTKRIREGKAETIAQAVAVLDRLPAADLPVPVLAEAATGDTKALSNTGLERLVLRAIAGWRGRAVPADRSQMRSLWAEVGVVVDDLSSQVLVLGVRVREPHVIGQWLDAAAQDGLPFRLTLQQLMRYPSTPAFPELYVCENPAVMRVAAEELGSKCPPLICTEGEAFHACTRFIATAANAGVRIHWRGDFDWTGVRSTAAAIQRWRAVPWRMGNSDYLEALERGEAEALKGRPTQSPWDPKLAVEMQHHQYAVMEERLLPRLLDDLHIAKNVN</sequence>
<dbReference type="RefSeq" id="WP_213171144.1">
    <property type="nucleotide sequence ID" value="NZ_CP070496.1"/>
</dbReference>
<dbReference type="NCBIfam" id="TIGR02679">
    <property type="entry name" value="TIGR02679 family protein"/>
    <property type="match status" value="1"/>
</dbReference>